<accession>A0ACB9QIK7</accession>
<name>A0ACB9QIK7_9MYRT</name>
<comment type="caution">
    <text evidence="1">The sequence shown here is derived from an EMBL/GenBank/DDBJ whole genome shotgun (WGS) entry which is preliminary data.</text>
</comment>
<gene>
    <name evidence="1" type="ORF">MLD38_022444</name>
</gene>
<dbReference type="Proteomes" id="UP001057402">
    <property type="component" value="Chromosome 6"/>
</dbReference>
<keyword evidence="2" id="KW-1185">Reference proteome</keyword>
<proteinExistence type="predicted"/>
<protein>
    <submittedName>
        <fullName evidence="1">Uncharacterized protein</fullName>
    </submittedName>
</protein>
<reference evidence="2" key="1">
    <citation type="journal article" date="2023" name="Front. Plant Sci.">
        <title>Chromosomal-level genome assembly of Melastoma candidum provides insights into trichome evolution.</title>
        <authorList>
            <person name="Zhong Y."/>
            <person name="Wu W."/>
            <person name="Sun C."/>
            <person name="Zou P."/>
            <person name="Liu Y."/>
            <person name="Dai S."/>
            <person name="Zhou R."/>
        </authorList>
    </citation>
    <scope>NUCLEOTIDE SEQUENCE [LARGE SCALE GENOMIC DNA]</scope>
</reference>
<evidence type="ECO:0000313" key="2">
    <source>
        <dbReference type="Proteomes" id="UP001057402"/>
    </source>
</evidence>
<evidence type="ECO:0000313" key="1">
    <source>
        <dbReference type="EMBL" id="KAI4366583.1"/>
    </source>
</evidence>
<organism evidence="1 2">
    <name type="scientific">Melastoma candidum</name>
    <dbReference type="NCBI Taxonomy" id="119954"/>
    <lineage>
        <taxon>Eukaryota</taxon>
        <taxon>Viridiplantae</taxon>
        <taxon>Streptophyta</taxon>
        <taxon>Embryophyta</taxon>
        <taxon>Tracheophyta</taxon>
        <taxon>Spermatophyta</taxon>
        <taxon>Magnoliopsida</taxon>
        <taxon>eudicotyledons</taxon>
        <taxon>Gunneridae</taxon>
        <taxon>Pentapetalae</taxon>
        <taxon>rosids</taxon>
        <taxon>malvids</taxon>
        <taxon>Myrtales</taxon>
        <taxon>Melastomataceae</taxon>
        <taxon>Melastomatoideae</taxon>
        <taxon>Melastomateae</taxon>
        <taxon>Melastoma</taxon>
    </lineage>
</organism>
<sequence length="146" mass="16611">MIAFRSFSEHFLRRTPAMLQSVRGVRVGNVEIPDNKQLLYALQYIKGIGPATARQLLSGLQIVNKPTWQLTALELETLRNEVLNYNIGHNLEKENAAAIKRLVDIQCYRGIRHVDGLPCRGQRTSTNARTRKDRGTPNYGRRSPNQ</sequence>
<dbReference type="EMBL" id="CM042885">
    <property type="protein sequence ID" value="KAI4366583.1"/>
    <property type="molecule type" value="Genomic_DNA"/>
</dbReference>